<dbReference type="GO" id="GO:0033612">
    <property type="term" value="F:receptor serine/threonine kinase binding"/>
    <property type="evidence" value="ECO:0007669"/>
    <property type="project" value="TreeGrafter"/>
</dbReference>
<accession>A0A0K0KE67</accession>
<evidence type="ECO:0000256" key="4">
    <source>
        <dbReference type="ARBA" id="ARBA00023180"/>
    </source>
</evidence>
<dbReference type="PANTHER" id="PTHR33869">
    <property type="entry name" value="CLAVATA3/ESR (CLE)-RELATED PROTEIN 3"/>
    <property type="match status" value="1"/>
</dbReference>
<gene>
    <name evidence="7" type="primary">CLE1D</name>
</gene>
<organism evidence="7">
    <name type="scientific">Globodera pallida</name>
    <name type="common">Potato cyst nematode worm</name>
    <name type="synonym">Heterodera pallida</name>
    <dbReference type="NCBI Taxonomy" id="36090"/>
    <lineage>
        <taxon>Eukaryota</taxon>
        <taxon>Metazoa</taxon>
        <taxon>Ecdysozoa</taxon>
        <taxon>Nematoda</taxon>
        <taxon>Chromadorea</taxon>
        <taxon>Rhabditida</taxon>
        <taxon>Tylenchina</taxon>
        <taxon>Tylenchomorpha</taxon>
        <taxon>Tylenchoidea</taxon>
        <taxon>Heteroderidae</taxon>
        <taxon>Heteroderinae</taxon>
        <taxon>Globodera</taxon>
    </lineage>
</organism>
<reference evidence="7" key="1">
    <citation type="submission" date="2013-07" db="EMBL/GenBank/DDBJ databases">
        <title>Structural and functional diversity of CLAVATA3/ESR (CLE)-like genes from Globodera species.</title>
        <authorList>
            <person name="Lang P."/>
            <person name="Chen S."/>
            <person name="Wang X."/>
        </authorList>
    </citation>
    <scope>NUCLEOTIDE SEQUENCE</scope>
</reference>
<evidence type="ECO:0000256" key="5">
    <source>
        <dbReference type="SAM" id="MobiDB-lite"/>
    </source>
</evidence>
<feature type="region of interest" description="Disordered" evidence="5">
    <location>
        <begin position="114"/>
        <end position="256"/>
    </location>
</feature>
<evidence type="ECO:0000256" key="6">
    <source>
        <dbReference type="SAM" id="SignalP"/>
    </source>
</evidence>
<feature type="chain" id="PRO_5005450860" evidence="6">
    <location>
        <begin position="22"/>
        <end position="256"/>
    </location>
</feature>
<keyword evidence="2" id="KW-0964">Secreted</keyword>
<keyword evidence="3 6" id="KW-0732">Signal</keyword>
<dbReference type="AlphaFoldDB" id="A0A0K0KE67"/>
<dbReference type="InterPro" id="IPR039616">
    <property type="entry name" value="CLE1-4"/>
</dbReference>
<evidence type="ECO:0000313" key="7">
    <source>
        <dbReference type="EMBL" id="AIG22048.1"/>
    </source>
</evidence>
<comment type="subcellular location">
    <subcellularLocation>
        <location evidence="1">Secreted</location>
    </subcellularLocation>
</comment>
<keyword evidence="4" id="KW-0325">Glycoprotein</keyword>
<protein>
    <submittedName>
        <fullName evidence="7">CLAVATA3/ESR-like protein</fullName>
    </submittedName>
</protein>
<dbReference type="GO" id="GO:0005576">
    <property type="term" value="C:extracellular region"/>
    <property type="evidence" value="ECO:0007669"/>
    <property type="project" value="UniProtKB-SubCell"/>
</dbReference>
<name>A0A0K0KE67_GLOPA</name>
<feature type="signal peptide" evidence="6">
    <location>
        <begin position="1"/>
        <end position="21"/>
    </location>
</feature>
<dbReference type="EMBL" id="KF434462">
    <property type="protein sequence ID" value="AIG22048.1"/>
    <property type="molecule type" value="mRNA"/>
</dbReference>
<evidence type="ECO:0000256" key="3">
    <source>
        <dbReference type="ARBA" id="ARBA00022729"/>
    </source>
</evidence>
<feature type="compositionally biased region" description="Basic and acidic residues" evidence="5">
    <location>
        <begin position="233"/>
        <end position="244"/>
    </location>
</feature>
<evidence type="ECO:0000256" key="1">
    <source>
        <dbReference type="ARBA" id="ARBA00004613"/>
    </source>
</evidence>
<feature type="compositionally biased region" description="Basic and acidic residues" evidence="5">
    <location>
        <begin position="126"/>
        <end position="143"/>
    </location>
</feature>
<evidence type="ECO:0000256" key="2">
    <source>
        <dbReference type="ARBA" id="ARBA00022525"/>
    </source>
</evidence>
<dbReference type="PANTHER" id="PTHR33869:SF5">
    <property type="entry name" value="CLAVATA3_ESR (CLE)-RELATED PROTEIN 4"/>
    <property type="match status" value="1"/>
</dbReference>
<proteinExistence type="evidence at transcript level"/>
<sequence length="256" mass="27592">MAKNAMFYLVILSVILAIAFATNDKDAKEAENHSAGIFGKVGRFVTVALAMSSRLGGAGASREVGAVHGVNLKYNQLSNDNWMAPPLPKAMKSAEFNVRKPSPAESLKKFAHEFRRNTGMKPQWYNEEKRVSPGGPDPHHNGEVNRLSPGGPDPHHNGEVNRLSPGGPDPHHNGEVNRLSPGGPDPHHNGEVNRLSPGGPDPHHNGEVNRLSPGGPDPHHNGQVNRLTPPNPQHDENATLKQVDKIIPGGPDPKHH</sequence>